<protein>
    <submittedName>
        <fullName evidence="3">SHOCT domain-containing protein</fullName>
    </submittedName>
</protein>
<dbReference type="InterPro" id="IPR018649">
    <property type="entry name" value="SHOCT"/>
</dbReference>
<evidence type="ECO:0000313" key="4">
    <source>
        <dbReference type="Proteomes" id="UP001596406"/>
    </source>
</evidence>
<keyword evidence="1" id="KW-0472">Membrane</keyword>
<keyword evidence="4" id="KW-1185">Reference proteome</keyword>
<reference evidence="3 4" key="1">
    <citation type="journal article" date="2019" name="Int. J. Syst. Evol. Microbiol.">
        <title>The Global Catalogue of Microorganisms (GCM) 10K type strain sequencing project: providing services to taxonomists for standard genome sequencing and annotation.</title>
        <authorList>
            <consortium name="The Broad Institute Genomics Platform"/>
            <consortium name="The Broad Institute Genome Sequencing Center for Infectious Disease"/>
            <person name="Wu L."/>
            <person name="Ma J."/>
        </authorList>
    </citation>
    <scope>NUCLEOTIDE SEQUENCE [LARGE SCALE GENOMIC DNA]</scope>
    <source>
        <strain evidence="3 4">PSRA2</strain>
    </source>
</reference>
<dbReference type="RefSeq" id="WP_304449543.1">
    <property type="nucleotide sequence ID" value="NZ_JARRAH010000002.1"/>
</dbReference>
<dbReference type="AlphaFoldDB" id="A0ABD5UHE6"/>
<evidence type="ECO:0000313" key="3">
    <source>
        <dbReference type="EMBL" id="MFC6837827.1"/>
    </source>
</evidence>
<name>A0ABD5UHE6_9EURY</name>
<keyword evidence="1" id="KW-0812">Transmembrane</keyword>
<comment type="caution">
    <text evidence="3">The sequence shown here is derived from an EMBL/GenBank/DDBJ whole genome shotgun (WGS) entry which is preliminary data.</text>
</comment>
<evidence type="ECO:0000256" key="1">
    <source>
        <dbReference type="SAM" id="Phobius"/>
    </source>
</evidence>
<feature type="transmembrane region" description="Helical" evidence="1">
    <location>
        <begin position="60"/>
        <end position="87"/>
    </location>
</feature>
<evidence type="ECO:0000259" key="2">
    <source>
        <dbReference type="Pfam" id="PF09851"/>
    </source>
</evidence>
<proteinExistence type="predicted"/>
<keyword evidence="1" id="KW-1133">Transmembrane helix</keyword>
<feature type="domain" description="SHOCT" evidence="2">
    <location>
        <begin position="100"/>
        <end position="125"/>
    </location>
</feature>
<accession>A0ABD5UHE6</accession>
<gene>
    <name evidence="3" type="ORF">ACFQHK_15145</name>
</gene>
<dbReference type="Proteomes" id="UP001596406">
    <property type="component" value="Unassembled WGS sequence"/>
</dbReference>
<feature type="transmembrane region" description="Helical" evidence="1">
    <location>
        <begin position="12"/>
        <end position="34"/>
    </location>
</feature>
<organism evidence="3 4">
    <name type="scientific">Halomarina ordinaria</name>
    <dbReference type="NCBI Taxonomy" id="3033939"/>
    <lineage>
        <taxon>Archaea</taxon>
        <taxon>Methanobacteriati</taxon>
        <taxon>Methanobacteriota</taxon>
        <taxon>Stenosarchaea group</taxon>
        <taxon>Halobacteria</taxon>
        <taxon>Halobacteriales</taxon>
        <taxon>Natronomonadaceae</taxon>
        <taxon>Halomarina</taxon>
    </lineage>
</organism>
<dbReference type="Pfam" id="PF09851">
    <property type="entry name" value="SHOCT"/>
    <property type="match status" value="1"/>
</dbReference>
<dbReference type="EMBL" id="JBHSXM010000002">
    <property type="protein sequence ID" value="MFC6837827.1"/>
    <property type="molecule type" value="Genomic_DNA"/>
</dbReference>
<sequence length="131" mass="14518">MQNPIQSRGLRSLGLIVVGALSLAVVGGVTLTHATVPDTTMWGWHGGTWNDGHMVGWGGWGWGTMLLGLLWMALLVALPAYLVYWLATRSRTDGRAEDRALAVLQERYARGDIDDEEFDRRRARLTPDDGR</sequence>